<evidence type="ECO:0000259" key="7">
    <source>
        <dbReference type="PROSITE" id="PS51201"/>
    </source>
</evidence>
<keyword evidence="6" id="KW-0406">Ion transport</keyword>
<comment type="caution">
    <text evidence="9">The sequence shown here is derived from an EMBL/GenBank/DDBJ whole genome shotgun (WGS) entry which is preliminary data.</text>
</comment>
<feature type="domain" description="RCK N-terminal" evidence="7">
    <location>
        <begin position="1"/>
        <end position="122"/>
    </location>
</feature>
<dbReference type="GO" id="GO:0005886">
    <property type="term" value="C:plasma membrane"/>
    <property type="evidence" value="ECO:0007669"/>
    <property type="project" value="InterPro"/>
</dbReference>
<dbReference type="Proteomes" id="UP001143747">
    <property type="component" value="Unassembled WGS sequence"/>
</dbReference>
<dbReference type="InterPro" id="IPR036291">
    <property type="entry name" value="NAD(P)-bd_dom_sf"/>
</dbReference>
<dbReference type="RefSeq" id="WP_274923715.1">
    <property type="nucleotide sequence ID" value="NZ_JAKELO010000001.1"/>
</dbReference>
<dbReference type="Pfam" id="PF02254">
    <property type="entry name" value="TrkA_N"/>
    <property type="match status" value="1"/>
</dbReference>
<dbReference type="PANTHER" id="PTHR43833:SF5">
    <property type="entry name" value="TRK SYSTEM POTASSIUM UPTAKE PROTEIN TRKA"/>
    <property type="match status" value="1"/>
</dbReference>
<dbReference type="Pfam" id="PF02080">
    <property type="entry name" value="TrkA_C"/>
    <property type="match status" value="1"/>
</dbReference>
<dbReference type="PRINTS" id="PR00335">
    <property type="entry name" value="KUPTAKETRKA"/>
</dbReference>
<feature type="domain" description="RCK C-terminal" evidence="8">
    <location>
        <begin position="133"/>
        <end position="215"/>
    </location>
</feature>
<dbReference type="InterPro" id="IPR050721">
    <property type="entry name" value="Trk_Ktr_HKT_K-transport"/>
</dbReference>
<dbReference type="InterPro" id="IPR003148">
    <property type="entry name" value="RCK_N"/>
</dbReference>
<evidence type="ECO:0000313" key="9">
    <source>
        <dbReference type="EMBL" id="MDE4907054.1"/>
    </source>
</evidence>
<organism evidence="9 10">
    <name type="scientific">Methanogenium marinum</name>
    <dbReference type="NCBI Taxonomy" id="348610"/>
    <lineage>
        <taxon>Archaea</taxon>
        <taxon>Methanobacteriati</taxon>
        <taxon>Methanobacteriota</taxon>
        <taxon>Stenosarchaea group</taxon>
        <taxon>Methanomicrobia</taxon>
        <taxon>Methanomicrobiales</taxon>
        <taxon>Methanomicrobiaceae</taxon>
        <taxon>Methanogenium</taxon>
    </lineage>
</organism>
<evidence type="ECO:0000256" key="3">
    <source>
        <dbReference type="ARBA" id="ARBA00022538"/>
    </source>
</evidence>
<dbReference type="AlphaFoldDB" id="A0A9Q4KR56"/>
<evidence type="ECO:0000259" key="8">
    <source>
        <dbReference type="PROSITE" id="PS51202"/>
    </source>
</evidence>
<accession>A0A9Q4KR56</accession>
<evidence type="ECO:0000313" key="10">
    <source>
        <dbReference type="Proteomes" id="UP001143747"/>
    </source>
</evidence>
<keyword evidence="4" id="KW-0630">Potassium</keyword>
<protein>
    <submittedName>
        <fullName evidence="9">TrkA family potassium uptake protein</fullName>
    </submittedName>
</protein>
<comment type="function">
    <text evidence="1">Part of a potassium transport system.</text>
</comment>
<dbReference type="InterPro" id="IPR036721">
    <property type="entry name" value="RCK_C_sf"/>
</dbReference>
<name>A0A9Q4KR56_9EURY</name>
<dbReference type="PROSITE" id="PS51201">
    <property type="entry name" value="RCK_N"/>
    <property type="match status" value="1"/>
</dbReference>
<dbReference type="InterPro" id="IPR006036">
    <property type="entry name" value="K_uptake_TrkA"/>
</dbReference>
<keyword evidence="3" id="KW-0633">Potassium transport</keyword>
<sequence>MYTIIIGLGGIGRALAAMSVENGNSVAVIDQDEERCNEIIDHFDVLAIAGNATDKSILLDAGIDRAQALVATTSDDAVNLMACWLAKKFNVPNVVSIVNQKEHSEMFKEVGVHISENPDELVAERLYFWSENTDLHQLASIPGGSIFEIDVDDDAPMIDHEIKELDVTDFVFIAIKREKGDIIIPSGKVRIRKGDNIIVFTKKDAEKECLNILNRQLKKNV</sequence>
<dbReference type="Gene3D" id="3.30.70.1450">
    <property type="entry name" value="Regulator of K+ conductance, C-terminal domain"/>
    <property type="match status" value="1"/>
</dbReference>
<keyword evidence="10" id="KW-1185">Reference proteome</keyword>
<evidence type="ECO:0000256" key="5">
    <source>
        <dbReference type="ARBA" id="ARBA00023027"/>
    </source>
</evidence>
<keyword evidence="2" id="KW-0813">Transport</keyword>
<reference evidence="9" key="1">
    <citation type="submission" date="2022-01" db="EMBL/GenBank/DDBJ databases">
        <title>Draft genome of Methanogenium marinum DSM 15558.</title>
        <authorList>
            <person name="Chen S.-C."/>
            <person name="You Y.-T."/>
        </authorList>
    </citation>
    <scope>NUCLEOTIDE SEQUENCE</scope>
    <source>
        <strain evidence="9">DSM 15558</strain>
    </source>
</reference>
<dbReference type="Gene3D" id="3.40.50.720">
    <property type="entry name" value="NAD(P)-binding Rossmann-like Domain"/>
    <property type="match status" value="1"/>
</dbReference>
<dbReference type="InterPro" id="IPR006037">
    <property type="entry name" value="RCK_C"/>
</dbReference>
<keyword evidence="5" id="KW-0520">NAD</keyword>
<dbReference type="SUPFAM" id="SSF51735">
    <property type="entry name" value="NAD(P)-binding Rossmann-fold domains"/>
    <property type="match status" value="1"/>
</dbReference>
<gene>
    <name evidence="9" type="ORF">L0665_00230</name>
</gene>
<evidence type="ECO:0000256" key="4">
    <source>
        <dbReference type="ARBA" id="ARBA00022958"/>
    </source>
</evidence>
<dbReference type="PANTHER" id="PTHR43833">
    <property type="entry name" value="POTASSIUM CHANNEL PROTEIN 2-RELATED-RELATED"/>
    <property type="match status" value="1"/>
</dbReference>
<evidence type="ECO:0000256" key="2">
    <source>
        <dbReference type="ARBA" id="ARBA00022448"/>
    </source>
</evidence>
<dbReference type="EMBL" id="JAKELO010000001">
    <property type="protein sequence ID" value="MDE4907054.1"/>
    <property type="molecule type" value="Genomic_DNA"/>
</dbReference>
<dbReference type="GO" id="GO:0015079">
    <property type="term" value="F:potassium ion transmembrane transporter activity"/>
    <property type="evidence" value="ECO:0007669"/>
    <property type="project" value="InterPro"/>
</dbReference>
<dbReference type="PROSITE" id="PS51202">
    <property type="entry name" value="RCK_C"/>
    <property type="match status" value="1"/>
</dbReference>
<dbReference type="SUPFAM" id="SSF116726">
    <property type="entry name" value="TrkA C-terminal domain-like"/>
    <property type="match status" value="1"/>
</dbReference>
<evidence type="ECO:0000256" key="6">
    <source>
        <dbReference type="ARBA" id="ARBA00023065"/>
    </source>
</evidence>
<proteinExistence type="predicted"/>
<evidence type="ECO:0000256" key="1">
    <source>
        <dbReference type="ARBA" id="ARBA00003660"/>
    </source>
</evidence>